<dbReference type="EMBL" id="NXGH01000007">
    <property type="protein sequence ID" value="PRM90184.1"/>
    <property type="molecule type" value="Genomic_DNA"/>
</dbReference>
<proteinExistence type="predicted"/>
<comment type="caution">
    <text evidence="2">The sequence shown here is derived from an EMBL/GenBank/DDBJ whole genome shotgun (WGS) entry which is preliminary data.</text>
</comment>
<name>A0A2S9SUB7_9BACT</name>
<dbReference type="OrthoDB" id="9800913at2"/>
<protein>
    <recommendedName>
        <fullName evidence="4">TonB-dependent receptor plug domain-containing protein</fullName>
    </recommendedName>
</protein>
<dbReference type="AlphaFoldDB" id="A0A2S9SUB7"/>
<feature type="chain" id="PRO_5015677273" description="TonB-dependent receptor plug domain-containing protein" evidence="1">
    <location>
        <begin position="21"/>
        <end position="92"/>
    </location>
</feature>
<evidence type="ECO:0000256" key="1">
    <source>
        <dbReference type="SAM" id="SignalP"/>
    </source>
</evidence>
<evidence type="ECO:0000313" key="3">
    <source>
        <dbReference type="Proteomes" id="UP000238649"/>
    </source>
</evidence>
<keyword evidence="1" id="KW-0732">Signal</keyword>
<sequence>MYLKKAILFFSLAISSFSQELENLLDNLNDYSDKTNLNIDYKPTAMTVLYASDLESLGINTLSEALDFVAGIQTFKTTSIGFLYSKLSWNLL</sequence>
<evidence type="ECO:0000313" key="2">
    <source>
        <dbReference type="EMBL" id="PRM90184.1"/>
    </source>
</evidence>
<reference evidence="2 3" key="1">
    <citation type="submission" date="2017-09" db="EMBL/GenBank/DDBJ databases">
        <title>Reassesment of A. cryaerophilus.</title>
        <authorList>
            <person name="Perez-Cataluna A."/>
            <person name="Collado L."/>
            <person name="Salgado O."/>
            <person name="Lefinanco V."/>
            <person name="Figueras M.J."/>
        </authorList>
    </citation>
    <scope>NUCLEOTIDE SEQUENCE [LARGE SCALE GENOMIC DNA]</scope>
    <source>
        <strain evidence="2 3">LMG 9871</strain>
    </source>
</reference>
<accession>A0A2S9SUB7</accession>
<dbReference type="Proteomes" id="UP000238649">
    <property type="component" value="Unassembled WGS sequence"/>
</dbReference>
<evidence type="ECO:0008006" key="4">
    <source>
        <dbReference type="Google" id="ProtNLM"/>
    </source>
</evidence>
<feature type="signal peptide" evidence="1">
    <location>
        <begin position="1"/>
        <end position="20"/>
    </location>
</feature>
<organism evidence="2 3">
    <name type="scientific">Aliarcobacter cryaerophilus</name>
    <dbReference type="NCBI Taxonomy" id="28198"/>
    <lineage>
        <taxon>Bacteria</taxon>
        <taxon>Pseudomonadati</taxon>
        <taxon>Campylobacterota</taxon>
        <taxon>Epsilonproteobacteria</taxon>
        <taxon>Campylobacterales</taxon>
        <taxon>Arcobacteraceae</taxon>
        <taxon>Aliarcobacter</taxon>
    </lineage>
</organism>
<dbReference type="RefSeq" id="WP_105911338.1">
    <property type="nucleotide sequence ID" value="NZ_NXGH01000007.1"/>
</dbReference>
<gene>
    <name evidence="2" type="ORF">CJ671_03470</name>
</gene>